<dbReference type="PANTHER" id="PTHR22683">
    <property type="entry name" value="SPORULATION PROTEIN RELATED"/>
    <property type="match status" value="1"/>
</dbReference>
<keyword evidence="2 3" id="KW-0067">ATP-binding</keyword>
<evidence type="ECO:0000256" key="2">
    <source>
        <dbReference type="ARBA" id="ARBA00022840"/>
    </source>
</evidence>
<protein>
    <submittedName>
        <fullName evidence="6">DNA segregation ATPase FtsK/SpoIIIE, S-DNA-T family</fullName>
    </submittedName>
</protein>
<evidence type="ECO:0000313" key="6">
    <source>
        <dbReference type="EMBL" id="SDL21267.1"/>
    </source>
</evidence>
<dbReference type="STRING" id="393762.SAMN05660472_02822"/>
<evidence type="ECO:0000313" key="7">
    <source>
        <dbReference type="Proteomes" id="UP000198718"/>
    </source>
</evidence>
<reference evidence="6 7" key="1">
    <citation type="submission" date="2016-10" db="EMBL/GenBank/DDBJ databases">
        <authorList>
            <person name="de Groot N.N."/>
        </authorList>
    </citation>
    <scope>NUCLEOTIDE SEQUENCE [LARGE SCALE GENOMIC DNA]</scope>
    <source>
        <strain evidence="6 7">DSM 18346</strain>
    </source>
</reference>
<feature type="domain" description="FtsK" evidence="5">
    <location>
        <begin position="181"/>
        <end position="367"/>
    </location>
</feature>
<dbReference type="GO" id="GO:0003677">
    <property type="term" value="F:DNA binding"/>
    <property type="evidence" value="ECO:0007669"/>
    <property type="project" value="InterPro"/>
</dbReference>
<dbReference type="RefSeq" id="WP_090554757.1">
    <property type="nucleotide sequence ID" value="NZ_FNFP01000010.1"/>
</dbReference>
<dbReference type="EMBL" id="FNFP01000010">
    <property type="protein sequence ID" value="SDL21267.1"/>
    <property type="molecule type" value="Genomic_DNA"/>
</dbReference>
<dbReference type="OrthoDB" id="9807790at2"/>
<dbReference type="Pfam" id="PF01580">
    <property type="entry name" value="FtsK_SpoIIIE"/>
    <property type="match status" value="1"/>
</dbReference>
<keyword evidence="4" id="KW-1133">Transmembrane helix</keyword>
<keyword evidence="4" id="KW-0812">Transmembrane</keyword>
<dbReference type="Gene3D" id="3.40.50.300">
    <property type="entry name" value="P-loop containing nucleotide triphosphate hydrolases"/>
    <property type="match status" value="1"/>
</dbReference>
<dbReference type="Proteomes" id="UP000198718">
    <property type="component" value="Unassembled WGS sequence"/>
</dbReference>
<dbReference type="InterPro" id="IPR002543">
    <property type="entry name" value="FtsK_dom"/>
</dbReference>
<accession>A0A1G9I7M3</accession>
<dbReference type="InterPro" id="IPR050206">
    <property type="entry name" value="FtsK/SpoIIIE/SftA"/>
</dbReference>
<keyword evidence="4" id="KW-0472">Membrane</keyword>
<sequence>MDKIKIDPTKEKNVFSIIPDMEQEKKKIQGDYSLLHLGISSIVLGVAMNSFLPITPLVYIFYGIGIGSTAFHVTAKKQLKYETLLKHCNLYKGDMLPQLHEKKKTSYGYCLRFSLPPGLSSDDFKNKKKAIEQFLDRRVEIKYAHKNILLEIYEKELQRDYNFEVIETKGILELVIGHSYNGPITVNLLDGEPHMLIAGETGAGKSTVLRAILTILILTKDPNNVKLHLVDLKRGAELGIFRKCEMVNSFSKTPEEAEGRLYKILMEVERRYDLFAQYDCVDIKEYNKKFKTKKLYYQLVVIDEFSELKKEKDSLGIIERLAAMARACGIHLLISTQRPSATVINGDIKANVSVVLGLKTMNDVNSRIVIDHDGLSDLRGKGHGILKHKGKEIEIQSMNLQPYQARDLLKDTYTKKDDKNNFEPKKQKTVAGEVENFDFLKVFKGDKY</sequence>
<keyword evidence="1 3" id="KW-0547">Nucleotide-binding</keyword>
<evidence type="ECO:0000259" key="5">
    <source>
        <dbReference type="PROSITE" id="PS50901"/>
    </source>
</evidence>
<dbReference type="InterPro" id="IPR027417">
    <property type="entry name" value="P-loop_NTPase"/>
</dbReference>
<dbReference type="PROSITE" id="PS50901">
    <property type="entry name" value="FTSK"/>
    <property type="match status" value="1"/>
</dbReference>
<dbReference type="GO" id="GO:0005524">
    <property type="term" value="F:ATP binding"/>
    <property type="evidence" value="ECO:0007669"/>
    <property type="project" value="UniProtKB-UniRule"/>
</dbReference>
<gene>
    <name evidence="6" type="ORF">SAMN05660472_02822</name>
</gene>
<keyword evidence="7" id="KW-1185">Reference proteome</keyword>
<organism evidence="6 7">
    <name type="scientific">Natronincola ferrireducens</name>
    <dbReference type="NCBI Taxonomy" id="393762"/>
    <lineage>
        <taxon>Bacteria</taxon>
        <taxon>Bacillati</taxon>
        <taxon>Bacillota</taxon>
        <taxon>Clostridia</taxon>
        <taxon>Peptostreptococcales</taxon>
        <taxon>Natronincolaceae</taxon>
        <taxon>Natronincola</taxon>
    </lineage>
</organism>
<dbReference type="AlphaFoldDB" id="A0A1G9I7M3"/>
<evidence type="ECO:0000256" key="4">
    <source>
        <dbReference type="SAM" id="Phobius"/>
    </source>
</evidence>
<feature type="binding site" evidence="3">
    <location>
        <begin position="199"/>
        <end position="206"/>
    </location>
    <ligand>
        <name>ATP</name>
        <dbReference type="ChEBI" id="CHEBI:30616"/>
    </ligand>
</feature>
<evidence type="ECO:0000256" key="1">
    <source>
        <dbReference type="ARBA" id="ARBA00022741"/>
    </source>
</evidence>
<proteinExistence type="predicted"/>
<feature type="transmembrane region" description="Helical" evidence="4">
    <location>
        <begin position="32"/>
        <end position="51"/>
    </location>
</feature>
<dbReference type="PANTHER" id="PTHR22683:SF41">
    <property type="entry name" value="DNA TRANSLOCASE FTSK"/>
    <property type="match status" value="1"/>
</dbReference>
<dbReference type="GO" id="GO:0016020">
    <property type="term" value="C:membrane"/>
    <property type="evidence" value="ECO:0007669"/>
    <property type="project" value="UniProtKB-SubCell"/>
</dbReference>
<dbReference type="PROSITE" id="PS00675">
    <property type="entry name" value="SIGMA54_INTERACT_1"/>
    <property type="match status" value="1"/>
</dbReference>
<name>A0A1G9I7M3_9FIRM</name>
<evidence type="ECO:0000256" key="3">
    <source>
        <dbReference type="PROSITE-ProRule" id="PRU00289"/>
    </source>
</evidence>
<dbReference type="InterPro" id="IPR025662">
    <property type="entry name" value="Sigma_54_int_dom_ATP-bd_1"/>
</dbReference>
<dbReference type="SUPFAM" id="SSF52540">
    <property type="entry name" value="P-loop containing nucleoside triphosphate hydrolases"/>
    <property type="match status" value="1"/>
</dbReference>